<evidence type="ECO:0000313" key="2">
    <source>
        <dbReference type="Proteomes" id="UP001057452"/>
    </source>
</evidence>
<gene>
    <name evidence="1" type="ORF">KUCAC02_027970</name>
</gene>
<dbReference type="Proteomes" id="UP001057452">
    <property type="component" value="Chromosome 9"/>
</dbReference>
<evidence type="ECO:0000313" key="1">
    <source>
        <dbReference type="EMBL" id="KAI4819970.1"/>
    </source>
</evidence>
<reference evidence="1" key="1">
    <citation type="submission" date="2022-05" db="EMBL/GenBank/DDBJ databases">
        <title>Chromosome-level genome of Chaenocephalus aceratus.</title>
        <authorList>
            <person name="Park H."/>
        </authorList>
    </citation>
    <scope>NUCLEOTIDE SEQUENCE</scope>
    <source>
        <strain evidence="1">KU_202001</strain>
    </source>
</reference>
<comment type="caution">
    <text evidence="1">The sequence shown here is derived from an EMBL/GenBank/DDBJ whole genome shotgun (WGS) entry which is preliminary data.</text>
</comment>
<organism evidence="1 2">
    <name type="scientific">Chaenocephalus aceratus</name>
    <name type="common">Blackfin icefish</name>
    <name type="synonym">Chaenichthys aceratus</name>
    <dbReference type="NCBI Taxonomy" id="36190"/>
    <lineage>
        <taxon>Eukaryota</taxon>
        <taxon>Metazoa</taxon>
        <taxon>Chordata</taxon>
        <taxon>Craniata</taxon>
        <taxon>Vertebrata</taxon>
        <taxon>Euteleostomi</taxon>
        <taxon>Actinopterygii</taxon>
        <taxon>Neopterygii</taxon>
        <taxon>Teleostei</taxon>
        <taxon>Neoteleostei</taxon>
        <taxon>Acanthomorphata</taxon>
        <taxon>Eupercaria</taxon>
        <taxon>Perciformes</taxon>
        <taxon>Notothenioidei</taxon>
        <taxon>Channichthyidae</taxon>
        <taxon>Chaenocephalus</taxon>
    </lineage>
</organism>
<dbReference type="EMBL" id="CM043793">
    <property type="protein sequence ID" value="KAI4819970.1"/>
    <property type="molecule type" value="Genomic_DNA"/>
</dbReference>
<name>A0ACB9X143_CHAAC</name>
<sequence>MQSPGAGTGHPNAAAERRPADFPAPPMGAQPTFPYGGANRQGPAHSAPQGLNTSPGSYPPQSEFPPGQRSSVSKLGALSLGNFSKTSAKDSVFGQSCLAALSTACQNMIASLGAPNLNVTFNKKNQNEGKRKLSQTEQDINSSTSNGTGSAGPEYFQSGTSQNSQMPGTGNSNSKPVSQSQTVQGEASALSPNYNMDATPCSEGKATTGNGRGRGRRKRDSGHVSPVIFFSPDNANPVVSPGQQTPSAGIGERGGGTPHEKHLQSPSWGKGGDLILGDQADLMSSLDSGIQSVTKSDSSSPRVDFPDDVSTHYGNEDEVSSSSDAGGASATKPNRSPMITGSPKMQRTDHGYGLNAGGGTGANGPSHPGTPGVEQVRTPSSTSGQDEIHPLEILQAQIQLQRQQFSISEDQPLAIKNGKKNGDCPSQNGDNELASCSPDAGKGSMGTIDLDTLMAEQHATWYVPSDKAMMDGSEDDKAMGPWEKNKSQNSSKEGK</sequence>
<protein>
    <submittedName>
        <fullName evidence="1">Uncharacterized protein</fullName>
    </submittedName>
</protein>
<proteinExistence type="predicted"/>
<accession>A0ACB9X143</accession>
<keyword evidence="2" id="KW-1185">Reference proteome</keyword>